<dbReference type="EMBL" id="FNRL01000007">
    <property type="protein sequence ID" value="SEA44097.1"/>
    <property type="molecule type" value="Genomic_DNA"/>
</dbReference>
<keyword evidence="1" id="KW-0175">Coiled coil</keyword>
<reference evidence="4" key="1">
    <citation type="submission" date="2016-10" db="EMBL/GenBank/DDBJ databases">
        <authorList>
            <person name="Varghese N."/>
            <person name="Submissions S."/>
        </authorList>
    </citation>
    <scope>NUCLEOTIDE SEQUENCE [LARGE SCALE GENOMIC DNA]</scope>
    <source>
        <strain evidence="4">DSM 23920</strain>
    </source>
</reference>
<name>A0A1H4B7M1_9BACT</name>
<evidence type="ECO:0000313" key="3">
    <source>
        <dbReference type="EMBL" id="SEA44097.1"/>
    </source>
</evidence>
<dbReference type="Pfam" id="PF14028">
    <property type="entry name" value="Lant_dehydr_C"/>
    <property type="match status" value="1"/>
</dbReference>
<dbReference type="InterPro" id="IPR023809">
    <property type="entry name" value="Thiopep_bacteriocin_synth_dom"/>
</dbReference>
<evidence type="ECO:0000259" key="2">
    <source>
        <dbReference type="Pfam" id="PF14028"/>
    </source>
</evidence>
<accession>A0A1H4B7M1</accession>
<feature type="domain" description="Thiopeptide-type bacteriocin biosynthesis" evidence="2">
    <location>
        <begin position="20"/>
        <end position="288"/>
    </location>
</feature>
<dbReference type="AlphaFoldDB" id="A0A1H4B7M1"/>
<dbReference type="NCBIfam" id="TIGR03891">
    <property type="entry name" value="thiopep_ocin"/>
    <property type="match status" value="1"/>
</dbReference>
<evidence type="ECO:0000256" key="1">
    <source>
        <dbReference type="SAM" id="Coils"/>
    </source>
</evidence>
<proteinExistence type="predicted"/>
<gene>
    <name evidence="3" type="ORF">SAMN05660909_01939</name>
</gene>
<organism evidence="3 4">
    <name type="scientific">Chitinophaga terrae</name>
    <name type="common">ex Kim and Jung 2007</name>
    <dbReference type="NCBI Taxonomy" id="408074"/>
    <lineage>
        <taxon>Bacteria</taxon>
        <taxon>Pseudomonadati</taxon>
        <taxon>Bacteroidota</taxon>
        <taxon>Chitinophagia</taxon>
        <taxon>Chitinophagales</taxon>
        <taxon>Chitinophagaceae</taxon>
        <taxon>Chitinophaga</taxon>
    </lineage>
</organism>
<evidence type="ECO:0000313" key="4">
    <source>
        <dbReference type="Proteomes" id="UP000199656"/>
    </source>
</evidence>
<dbReference type="STRING" id="408074.SAMN05660909_01939"/>
<keyword evidence="4" id="KW-1185">Reference proteome</keyword>
<sequence length="312" mass="36394">MVTFDIANLPQRNFGLGSEWFYVKLYCGISSADLILSEVIHPMVNRIMQGGLASKWFFVKYQDPDYHIRLRFLLTTPDKVSELSNLLNSAISESEYGNLIWKIQPDTYSREIERYGSTSMEICESIFFIDSLFALPIIGYVQRRSNPNLTFLIGLRLTDDLLSDLGLTLQEKINFADAVRKEYQKEFDPFMKKVNEKYALHRKDIAELLNRKNDQTGRFREIMPLLNQRKAALNEQLKAISALKEEQRLTIDPFSLMSSLVHMMLNRLITHKERLHELLVYEFLYMYYNAARHTLNASDIAVDARKQQEINS</sequence>
<feature type="coiled-coil region" evidence="1">
    <location>
        <begin position="191"/>
        <end position="246"/>
    </location>
</feature>
<protein>
    <submittedName>
        <fullName evidence="3">Thiopeptide-type bacteriocin biosynthesis domain-containing protein</fullName>
    </submittedName>
</protein>
<dbReference type="Proteomes" id="UP000199656">
    <property type="component" value="Unassembled WGS sequence"/>
</dbReference>